<dbReference type="Pfam" id="PF08818">
    <property type="entry name" value="DUF1801"/>
    <property type="match status" value="1"/>
</dbReference>
<sequence>MKPAEAYIYNQQEPFKSILMHVQILIEHTFPEAHLEYKWKIPCYYIGTRPICYLNKSKDYIDVGFWHANHITKHADCLVSEKRKKIKSLRYKQLDDIDDSIFISILREVEAFKNSSFMK</sequence>
<evidence type="ECO:0000313" key="3">
    <source>
        <dbReference type="Proteomes" id="UP001500736"/>
    </source>
</evidence>
<gene>
    <name evidence="2" type="ORF">GCM10009431_11610</name>
</gene>
<dbReference type="SUPFAM" id="SSF159888">
    <property type="entry name" value="YdhG-like"/>
    <property type="match status" value="1"/>
</dbReference>
<dbReference type="Proteomes" id="UP001500736">
    <property type="component" value="Unassembled WGS sequence"/>
</dbReference>
<comment type="caution">
    <text evidence="2">The sequence shown here is derived from an EMBL/GenBank/DDBJ whole genome shotgun (WGS) entry which is preliminary data.</text>
</comment>
<feature type="domain" description="YdhG-like" evidence="1">
    <location>
        <begin position="16"/>
        <end position="108"/>
    </location>
</feature>
<keyword evidence="3" id="KW-1185">Reference proteome</keyword>
<dbReference type="Gene3D" id="3.90.1150.200">
    <property type="match status" value="1"/>
</dbReference>
<dbReference type="InterPro" id="IPR014922">
    <property type="entry name" value="YdhG-like"/>
</dbReference>
<proteinExistence type="predicted"/>
<evidence type="ECO:0000313" key="2">
    <source>
        <dbReference type="EMBL" id="GAA0740943.1"/>
    </source>
</evidence>
<evidence type="ECO:0000259" key="1">
    <source>
        <dbReference type="Pfam" id="PF08818"/>
    </source>
</evidence>
<accession>A0ABN1JJ70</accession>
<dbReference type="RefSeq" id="WP_343796551.1">
    <property type="nucleotide sequence ID" value="NZ_BAAAGF010000001.1"/>
</dbReference>
<organism evidence="2 3">
    <name type="scientific">Gaetbulibacter jejuensis</name>
    <dbReference type="NCBI Taxonomy" id="584607"/>
    <lineage>
        <taxon>Bacteria</taxon>
        <taxon>Pseudomonadati</taxon>
        <taxon>Bacteroidota</taxon>
        <taxon>Flavobacteriia</taxon>
        <taxon>Flavobacteriales</taxon>
        <taxon>Flavobacteriaceae</taxon>
        <taxon>Gaetbulibacter</taxon>
    </lineage>
</organism>
<dbReference type="EMBL" id="BAAAGF010000001">
    <property type="protein sequence ID" value="GAA0740943.1"/>
    <property type="molecule type" value="Genomic_DNA"/>
</dbReference>
<protein>
    <recommendedName>
        <fullName evidence="1">YdhG-like domain-containing protein</fullName>
    </recommendedName>
</protein>
<reference evidence="2 3" key="1">
    <citation type="journal article" date="2019" name="Int. J. Syst. Evol. Microbiol.">
        <title>The Global Catalogue of Microorganisms (GCM) 10K type strain sequencing project: providing services to taxonomists for standard genome sequencing and annotation.</title>
        <authorList>
            <consortium name="The Broad Institute Genomics Platform"/>
            <consortium name="The Broad Institute Genome Sequencing Center for Infectious Disease"/>
            <person name="Wu L."/>
            <person name="Ma J."/>
        </authorList>
    </citation>
    <scope>NUCLEOTIDE SEQUENCE [LARGE SCALE GENOMIC DNA]</scope>
    <source>
        <strain evidence="2 3">JCM 15976</strain>
    </source>
</reference>
<name>A0ABN1JJ70_9FLAO</name>